<organism evidence="1 2">
    <name type="scientific">Asticcacaulis excentricus</name>
    <dbReference type="NCBI Taxonomy" id="78587"/>
    <lineage>
        <taxon>Bacteria</taxon>
        <taxon>Pseudomonadati</taxon>
        <taxon>Pseudomonadota</taxon>
        <taxon>Alphaproteobacteria</taxon>
        <taxon>Caulobacterales</taxon>
        <taxon>Caulobacteraceae</taxon>
        <taxon>Asticcacaulis</taxon>
    </lineage>
</organism>
<sequence length="196" mass="21503">MASKVEIINMVHGHLGQAIIETSLSGDIREATRKVLMFADTAKDLVLSDHDWKNATMDIELQPLSGVVAGRWTHVYGLPEGFLRASVIDVRTDWEVGLVLKNGVPVRAIKSMAALSWAKVVVSVPWDVLPLHLMLATSLKIAELACNIVTGKVDKVPSLREAYAAALLDAARVESYNHGVDQPDIQGYHLYRRLAV</sequence>
<name>A0A3G9G6N5_9CAUL</name>
<dbReference type="AlphaFoldDB" id="A0A3G9G6N5"/>
<dbReference type="OrthoDB" id="7278537at2"/>
<protein>
    <submittedName>
        <fullName evidence="1">Uncharacterized protein</fullName>
    </submittedName>
</protein>
<proteinExistence type="predicted"/>
<dbReference type="Proteomes" id="UP000278756">
    <property type="component" value="Chromosome 1"/>
</dbReference>
<reference evidence="2" key="2">
    <citation type="journal article" date="2017" name="Plant Physiol. Biochem.">
        <title>Differential oxidative and antioxidative response of duckweed Lemna minor toward plant growth promoting/inhibiting bacteria.</title>
        <authorList>
            <person name="Ishizawa H."/>
            <person name="Kuroda M."/>
            <person name="Morikawa M."/>
            <person name="Ike M."/>
        </authorList>
    </citation>
    <scope>NUCLEOTIDE SEQUENCE [LARGE SCALE GENOMIC DNA]</scope>
    <source>
        <strain evidence="2">M6</strain>
    </source>
</reference>
<dbReference type="EMBL" id="AP018827">
    <property type="protein sequence ID" value="BBF79918.1"/>
    <property type="molecule type" value="Genomic_DNA"/>
</dbReference>
<reference evidence="2" key="1">
    <citation type="journal article" date="2017" name="Biotechnol. Biofuels">
        <title>Evaluation of environmental bacterial communities as a factor affecting the growth of duckweed Lemna minor.</title>
        <authorList>
            <person name="Ishizawa H."/>
            <person name="Kuroda M."/>
            <person name="Morikawa M."/>
            <person name="Ike M."/>
        </authorList>
    </citation>
    <scope>NUCLEOTIDE SEQUENCE [LARGE SCALE GENOMIC DNA]</scope>
    <source>
        <strain evidence="2">M6</strain>
    </source>
</reference>
<evidence type="ECO:0000313" key="2">
    <source>
        <dbReference type="Proteomes" id="UP000278756"/>
    </source>
</evidence>
<accession>A0A3G9G6N5</accession>
<dbReference type="RefSeq" id="WP_126420061.1">
    <property type="nucleotide sequence ID" value="NZ_AP018827.1"/>
</dbReference>
<evidence type="ECO:0000313" key="1">
    <source>
        <dbReference type="EMBL" id="BBF79918.1"/>
    </source>
</evidence>
<gene>
    <name evidence="1" type="ORF">EM6_0495</name>
</gene>